<dbReference type="InterPro" id="IPR031107">
    <property type="entry name" value="Small_HSP"/>
</dbReference>
<dbReference type="InterPro" id="IPR008978">
    <property type="entry name" value="HSP20-like_chaperone"/>
</dbReference>
<evidence type="ECO:0000313" key="5">
    <source>
        <dbReference type="Proteomes" id="UP000223913"/>
    </source>
</evidence>
<dbReference type="SUPFAM" id="SSF49764">
    <property type="entry name" value="HSP20-like chaperones"/>
    <property type="match status" value="1"/>
</dbReference>
<evidence type="ECO:0000313" key="4">
    <source>
        <dbReference type="EMBL" id="PHN05346.1"/>
    </source>
</evidence>
<dbReference type="Gene3D" id="2.60.40.790">
    <property type="match status" value="1"/>
</dbReference>
<dbReference type="PANTHER" id="PTHR11527">
    <property type="entry name" value="HEAT-SHOCK PROTEIN 20 FAMILY MEMBER"/>
    <property type="match status" value="1"/>
</dbReference>
<dbReference type="Proteomes" id="UP000223913">
    <property type="component" value="Unassembled WGS sequence"/>
</dbReference>
<dbReference type="PROSITE" id="PS01031">
    <property type="entry name" value="SHSP"/>
    <property type="match status" value="1"/>
</dbReference>
<dbReference type="InterPro" id="IPR002068">
    <property type="entry name" value="A-crystallin/Hsp20_dom"/>
</dbReference>
<protein>
    <recommendedName>
        <fullName evidence="3">SHSP domain-containing protein</fullName>
    </recommendedName>
</protein>
<name>A0A2D0NAD5_FLAN2</name>
<evidence type="ECO:0000259" key="3">
    <source>
        <dbReference type="PROSITE" id="PS01031"/>
    </source>
</evidence>
<feature type="domain" description="SHSP" evidence="3">
    <location>
        <begin position="36"/>
        <end position="156"/>
    </location>
</feature>
<evidence type="ECO:0000256" key="2">
    <source>
        <dbReference type="RuleBase" id="RU003616"/>
    </source>
</evidence>
<reference evidence="4 5" key="1">
    <citation type="submission" date="2017-10" db="EMBL/GenBank/DDBJ databases">
        <title>The draft genome sequence of Lewinella nigricans NBRC 102662.</title>
        <authorList>
            <person name="Wang K."/>
        </authorList>
    </citation>
    <scope>NUCLEOTIDE SEQUENCE [LARGE SCALE GENOMIC DNA]</scope>
    <source>
        <strain evidence="4 5">NBRC 102662</strain>
    </source>
</reference>
<evidence type="ECO:0000256" key="1">
    <source>
        <dbReference type="PROSITE-ProRule" id="PRU00285"/>
    </source>
</evidence>
<dbReference type="OrthoDB" id="9814487at2"/>
<sequence>MVSFTRGFSPEHGLSGYADRFFNQSFRRAWGHESSIDQSEITVPVIQVREEATGFLLEFTIPGHQRSDLNIQVNDRIWTISAKLEKSMISGINGNTDFHFTRREFHYQTFCRSFTLPENDKEDQIAANCNNGILVVKVPVDGRVEEQESPRSISVG</sequence>
<dbReference type="AlphaFoldDB" id="A0A2D0NAD5"/>
<accession>A0A2D0NAD5</accession>
<proteinExistence type="inferred from homology"/>
<comment type="caution">
    <text evidence="4">The sequence shown here is derived from an EMBL/GenBank/DDBJ whole genome shotgun (WGS) entry which is preliminary data.</text>
</comment>
<gene>
    <name evidence="4" type="ORF">CRP01_17685</name>
</gene>
<dbReference type="RefSeq" id="WP_099151398.1">
    <property type="nucleotide sequence ID" value="NZ_PDUD01000022.1"/>
</dbReference>
<organism evidence="4 5">
    <name type="scientific">Flavilitoribacter nigricans (strain ATCC 23147 / DSM 23189 / NBRC 102662 / NCIMB 1420 / SS-2)</name>
    <name type="common">Lewinella nigricans</name>
    <dbReference type="NCBI Taxonomy" id="1122177"/>
    <lineage>
        <taxon>Bacteria</taxon>
        <taxon>Pseudomonadati</taxon>
        <taxon>Bacteroidota</taxon>
        <taxon>Saprospiria</taxon>
        <taxon>Saprospirales</taxon>
        <taxon>Lewinellaceae</taxon>
        <taxon>Flavilitoribacter</taxon>
    </lineage>
</organism>
<dbReference type="CDD" id="cd06464">
    <property type="entry name" value="ACD_sHsps-like"/>
    <property type="match status" value="1"/>
</dbReference>
<keyword evidence="5" id="KW-1185">Reference proteome</keyword>
<dbReference type="EMBL" id="PDUD01000022">
    <property type="protein sequence ID" value="PHN05346.1"/>
    <property type="molecule type" value="Genomic_DNA"/>
</dbReference>
<comment type="similarity">
    <text evidence="1 2">Belongs to the small heat shock protein (HSP20) family.</text>
</comment>
<dbReference type="Pfam" id="PF00011">
    <property type="entry name" value="HSP20"/>
    <property type="match status" value="1"/>
</dbReference>